<evidence type="ECO:0000259" key="3">
    <source>
        <dbReference type="Pfam" id="PF01593"/>
    </source>
</evidence>
<dbReference type="InterPro" id="IPR050464">
    <property type="entry name" value="Zeta_carotene_desat/Oxidored"/>
</dbReference>
<feature type="compositionally biased region" description="Basic and acidic residues" evidence="1">
    <location>
        <begin position="86"/>
        <end position="104"/>
    </location>
</feature>
<feature type="compositionally biased region" description="Low complexity" evidence="1">
    <location>
        <begin position="70"/>
        <end position="85"/>
    </location>
</feature>
<feature type="transmembrane region" description="Helical" evidence="2">
    <location>
        <begin position="20"/>
        <end position="38"/>
    </location>
</feature>
<accession>A0ABR4LVA2</accession>
<name>A0ABR4LVA2_9EURO</name>
<evidence type="ECO:0000313" key="5">
    <source>
        <dbReference type="Proteomes" id="UP001610432"/>
    </source>
</evidence>
<feature type="region of interest" description="Disordered" evidence="1">
    <location>
        <begin position="1"/>
        <end position="20"/>
    </location>
</feature>
<protein>
    <recommendedName>
        <fullName evidence="3">Amine oxidase domain-containing protein</fullName>
    </recommendedName>
</protein>
<feature type="domain" description="Amine oxidase" evidence="3">
    <location>
        <begin position="301"/>
        <end position="572"/>
    </location>
</feature>
<gene>
    <name evidence="4" type="ORF">BJX67DRAFT_41272</name>
</gene>
<dbReference type="InterPro" id="IPR002937">
    <property type="entry name" value="Amino_oxidase"/>
</dbReference>
<feature type="compositionally biased region" description="Pro residues" evidence="1">
    <location>
        <begin position="1"/>
        <end position="15"/>
    </location>
</feature>
<keyword evidence="2" id="KW-1133">Transmembrane helix</keyword>
<keyword evidence="2" id="KW-0472">Membrane</keyword>
<dbReference type="PANTHER" id="PTHR42923:SF42">
    <property type="entry name" value="AMINE OXIDASE DOMAIN-CONTAINING PROTEIN"/>
    <property type="match status" value="1"/>
</dbReference>
<feature type="region of interest" description="Disordered" evidence="1">
    <location>
        <begin position="65"/>
        <end position="104"/>
    </location>
</feature>
<dbReference type="GeneID" id="98150042"/>
<evidence type="ECO:0000256" key="1">
    <source>
        <dbReference type="SAM" id="MobiDB-lite"/>
    </source>
</evidence>
<dbReference type="InterPro" id="IPR036188">
    <property type="entry name" value="FAD/NAD-bd_sf"/>
</dbReference>
<feature type="region of interest" description="Disordered" evidence="1">
    <location>
        <begin position="146"/>
        <end position="174"/>
    </location>
</feature>
<dbReference type="SUPFAM" id="SSF51905">
    <property type="entry name" value="FAD/NAD(P)-binding domain"/>
    <property type="match status" value="1"/>
</dbReference>
<keyword evidence="5" id="KW-1185">Reference proteome</keyword>
<dbReference type="Pfam" id="PF01593">
    <property type="entry name" value="Amino_oxidase"/>
    <property type="match status" value="1"/>
</dbReference>
<evidence type="ECO:0000313" key="4">
    <source>
        <dbReference type="EMBL" id="KAL2868477.1"/>
    </source>
</evidence>
<evidence type="ECO:0000256" key="2">
    <source>
        <dbReference type="SAM" id="Phobius"/>
    </source>
</evidence>
<dbReference type="PANTHER" id="PTHR42923">
    <property type="entry name" value="PROTOPORPHYRINOGEN OXIDASE"/>
    <property type="match status" value="1"/>
</dbReference>
<dbReference type="EMBL" id="JBFXLQ010000013">
    <property type="protein sequence ID" value="KAL2868477.1"/>
    <property type="molecule type" value="Genomic_DNA"/>
</dbReference>
<keyword evidence="2" id="KW-0812">Transmembrane</keyword>
<comment type="caution">
    <text evidence="4">The sequence shown here is derived from an EMBL/GenBank/DDBJ whole genome shotgun (WGS) entry which is preliminary data.</text>
</comment>
<organism evidence="4 5">
    <name type="scientific">Aspergillus lucknowensis</name>
    <dbReference type="NCBI Taxonomy" id="176173"/>
    <lineage>
        <taxon>Eukaryota</taxon>
        <taxon>Fungi</taxon>
        <taxon>Dikarya</taxon>
        <taxon>Ascomycota</taxon>
        <taxon>Pezizomycotina</taxon>
        <taxon>Eurotiomycetes</taxon>
        <taxon>Eurotiomycetidae</taxon>
        <taxon>Eurotiales</taxon>
        <taxon>Aspergillaceae</taxon>
        <taxon>Aspergillus</taxon>
        <taxon>Aspergillus subgen. Nidulantes</taxon>
    </lineage>
</organism>
<dbReference type="Pfam" id="PF13450">
    <property type="entry name" value="NAD_binding_8"/>
    <property type="match status" value="1"/>
</dbReference>
<dbReference type="RefSeq" id="XP_070887456.1">
    <property type="nucleotide sequence ID" value="XM_071034970.1"/>
</dbReference>
<reference evidence="4 5" key="1">
    <citation type="submission" date="2024-07" db="EMBL/GenBank/DDBJ databases">
        <title>Section-level genome sequencing and comparative genomics of Aspergillus sections Usti and Cavernicolus.</title>
        <authorList>
            <consortium name="Lawrence Berkeley National Laboratory"/>
            <person name="Nybo J.L."/>
            <person name="Vesth T.C."/>
            <person name="Theobald S."/>
            <person name="Frisvad J.C."/>
            <person name="Larsen T.O."/>
            <person name="Kjaerboelling I."/>
            <person name="Rothschild-Mancinelli K."/>
            <person name="Lyhne E.K."/>
            <person name="Kogle M.E."/>
            <person name="Barry K."/>
            <person name="Clum A."/>
            <person name="Na H."/>
            <person name="Ledsgaard L."/>
            <person name="Lin J."/>
            <person name="Lipzen A."/>
            <person name="Kuo A."/>
            <person name="Riley R."/>
            <person name="Mondo S."/>
            <person name="Labutti K."/>
            <person name="Haridas S."/>
            <person name="Pangalinan J."/>
            <person name="Salamov A.A."/>
            <person name="Simmons B.A."/>
            <person name="Magnuson J.K."/>
            <person name="Chen J."/>
            <person name="Drula E."/>
            <person name="Henrissat B."/>
            <person name="Wiebenga A."/>
            <person name="Lubbers R.J."/>
            <person name="Gomes A.C."/>
            <person name="Macurrencykelacurrency M.R."/>
            <person name="Stajich J."/>
            <person name="Grigoriev I.V."/>
            <person name="Mortensen U.H."/>
            <person name="De Vries R.P."/>
            <person name="Baker S.E."/>
            <person name="Andersen M.R."/>
        </authorList>
    </citation>
    <scope>NUCLEOTIDE SEQUENCE [LARGE SCALE GENOMIC DNA]</scope>
    <source>
        <strain evidence="4 5">CBS 449.75</strain>
    </source>
</reference>
<proteinExistence type="predicted"/>
<feature type="compositionally biased region" description="Basic and acidic residues" evidence="1">
    <location>
        <begin position="152"/>
        <end position="172"/>
    </location>
</feature>
<feature type="transmembrane region" description="Helical" evidence="2">
    <location>
        <begin position="208"/>
        <end position="230"/>
    </location>
</feature>
<dbReference type="Proteomes" id="UP001610432">
    <property type="component" value="Unassembled WGS sequence"/>
</dbReference>
<sequence>MEDPTPEPGSRPGPPRQRQRVAIVGSGMAGLVSGYLLANDKRGRFEVEILEMQDRLSLDSASYTLPLRDSSSSPSSSSTSLASEGGDIKGKEVEGEGEGEDGRRVDLPMRAFAAGFYDNLRKMYTHLGVQFEEPRFVYSLSTLVSPSSSGPHGDKNKHLQDLSQRRKGEETVTKTPGLRLEPETYFIHSSNNHILPPIRPAGMSALKWIFEVTYLLFWYAWFTIACFLIAPKTRRPRSNAAATATPKDRITIGESETIREYLRRIGIPAYYTTRYFLPLMSSVTTCTHDELLDFPAIDVVDYARRTYRQPHYTLKGGVRQAEGKLSKGLNVRFGARVTNVQPTPEGRVRVSWTNSNPTPTSAELEEEEEYDKVIIAVTPDVVGSIFVPLASEMKTIPTRSVQSIVHHDFSRVESCSAFLARSPGFQKQTAAAAAAPAGVKGSASSCKPRAVPAAIHMITDLKSSRTESIHEHPSRMLITTYPLEEDGIDESTVLHRARFTRVLRSARSRDVVNSIFDTSRSEPHSGKGGRDNETRGWKNGDGGVYLVGGWCWDGMVMLEGCIVSAIRVADALGVDVPWIH</sequence>